<evidence type="ECO:0000259" key="7">
    <source>
        <dbReference type="Pfam" id="PF00408"/>
    </source>
</evidence>
<evidence type="ECO:0000256" key="4">
    <source>
        <dbReference type="ARBA" id="ARBA00022723"/>
    </source>
</evidence>
<dbReference type="GO" id="GO:0046872">
    <property type="term" value="F:metal ion binding"/>
    <property type="evidence" value="ECO:0007669"/>
    <property type="project" value="UniProtKB-KW"/>
</dbReference>
<evidence type="ECO:0000313" key="11">
    <source>
        <dbReference type="EMBL" id="PIP25129.1"/>
    </source>
</evidence>
<dbReference type="Pfam" id="PF02878">
    <property type="entry name" value="PGM_PMM_I"/>
    <property type="match status" value="1"/>
</dbReference>
<dbReference type="GO" id="GO:0016868">
    <property type="term" value="F:intramolecular phosphotransferase activity"/>
    <property type="evidence" value="ECO:0007669"/>
    <property type="project" value="InterPro"/>
</dbReference>
<dbReference type="InterPro" id="IPR005844">
    <property type="entry name" value="A-D-PHexomutase_a/b/a-I"/>
</dbReference>
<accession>A0A2G9Z0Y5</accession>
<dbReference type="Gene3D" id="3.30.310.50">
    <property type="entry name" value="Alpha-D-phosphohexomutase, C-terminal domain"/>
    <property type="match status" value="1"/>
</dbReference>
<dbReference type="SUPFAM" id="SSF55957">
    <property type="entry name" value="Phosphoglucomutase, C-terminal domain"/>
    <property type="match status" value="1"/>
</dbReference>
<dbReference type="SUPFAM" id="SSF53738">
    <property type="entry name" value="Phosphoglucomutase, first 3 domains"/>
    <property type="match status" value="3"/>
</dbReference>
<keyword evidence="4" id="KW-0479">Metal-binding</keyword>
<feature type="domain" description="Alpha-D-phosphohexomutase alpha/beta/alpha" evidence="10">
    <location>
        <begin position="257"/>
        <end position="362"/>
    </location>
</feature>
<evidence type="ECO:0000256" key="6">
    <source>
        <dbReference type="ARBA" id="ARBA00023235"/>
    </source>
</evidence>
<keyword evidence="6" id="KW-0413">Isomerase</keyword>
<comment type="cofactor">
    <cofactor evidence="1">
        <name>Mg(2+)</name>
        <dbReference type="ChEBI" id="CHEBI:18420"/>
    </cofactor>
</comment>
<comment type="caution">
    <text evidence="11">The sequence shown here is derived from an EMBL/GenBank/DDBJ whole genome shotgun (WGS) entry which is preliminary data.</text>
</comment>
<dbReference type="PANTHER" id="PTHR43771:SF2">
    <property type="entry name" value="PHOSPHOMANNOMUTASE_PHOSPHOGLUCOMUTASE"/>
    <property type="match status" value="1"/>
</dbReference>
<dbReference type="Pfam" id="PF02880">
    <property type="entry name" value="PGM_PMM_III"/>
    <property type="match status" value="1"/>
</dbReference>
<dbReference type="InterPro" id="IPR005841">
    <property type="entry name" value="Alpha-D-phosphohexomutase_SF"/>
</dbReference>
<name>A0A2G9Z0Y5_9BACT</name>
<evidence type="ECO:0000259" key="9">
    <source>
        <dbReference type="Pfam" id="PF02879"/>
    </source>
</evidence>
<dbReference type="Gene3D" id="3.40.120.10">
    <property type="entry name" value="Alpha-D-Glucose-1,6-Bisphosphate, subunit A, domain 3"/>
    <property type="match status" value="3"/>
</dbReference>
<dbReference type="InterPro" id="IPR005843">
    <property type="entry name" value="A-D-PHexomutase_C"/>
</dbReference>
<dbReference type="InterPro" id="IPR016055">
    <property type="entry name" value="A-D-PHexomutase_a/b/a-I/II/III"/>
</dbReference>
<dbReference type="CDD" id="cd03089">
    <property type="entry name" value="PMM_PGM"/>
    <property type="match status" value="1"/>
</dbReference>
<reference evidence="11 12" key="1">
    <citation type="submission" date="2017-09" db="EMBL/GenBank/DDBJ databases">
        <title>Depth-based differentiation of microbial function through sediment-hosted aquifers and enrichment of novel symbionts in the deep terrestrial subsurface.</title>
        <authorList>
            <person name="Probst A.J."/>
            <person name="Ladd B."/>
            <person name="Jarett J.K."/>
            <person name="Geller-Mcgrath D.E."/>
            <person name="Sieber C.M."/>
            <person name="Emerson J.B."/>
            <person name="Anantharaman K."/>
            <person name="Thomas B.C."/>
            <person name="Malmstrom R."/>
            <person name="Stieglmeier M."/>
            <person name="Klingl A."/>
            <person name="Woyke T."/>
            <person name="Ryan C.M."/>
            <person name="Banfield J.F."/>
        </authorList>
    </citation>
    <scope>NUCLEOTIDE SEQUENCE [LARGE SCALE GENOMIC DNA]</scope>
    <source>
        <strain evidence="11">CG23_combo_of_CG06-09_8_20_14_all_36_12</strain>
    </source>
</reference>
<organism evidence="11 12">
    <name type="scientific">Candidatus Nealsonbacteria bacterium CG23_combo_of_CG06-09_8_20_14_all_36_12</name>
    <dbReference type="NCBI Taxonomy" id="1974718"/>
    <lineage>
        <taxon>Bacteria</taxon>
        <taxon>Candidatus Nealsoniibacteriota</taxon>
    </lineage>
</organism>
<evidence type="ECO:0000256" key="1">
    <source>
        <dbReference type="ARBA" id="ARBA00001946"/>
    </source>
</evidence>
<dbReference type="Pfam" id="PF02879">
    <property type="entry name" value="PGM_PMM_II"/>
    <property type="match status" value="1"/>
</dbReference>
<evidence type="ECO:0000256" key="5">
    <source>
        <dbReference type="ARBA" id="ARBA00022842"/>
    </source>
</evidence>
<dbReference type="InterPro" id="IPR005846">
    <property type="entry name" value="A-D-PHexomutase_a/b/a-III"/>
</dbReference>
<evidence type="ECO:0000259" key="8">
    <source>
        <dbReference type="Pfam" id="PF02878"/>
    </source>
</evidence>
<keyword evidence="5" id="KW-0460">Magnesium</keyword>
<dbReference type="GO" id="GO:0005975">
    <property type="term" value="P:carbohydrate metabolic process"/>
    <property type="evidence" value="ECO:0007669"/>
    <property type="project" value="InterPro"/>
</dbReference>
<evidence type="ECO:0000256" key="2">
    <source>
        <dbReference type="ARBA" id="ARBA00010231"/>
    </source>
</evidence>
<proteinExistence type="inferred from homology"/>
<protein>
    <submittedName>
        <fullName evidence="11">Phosphomannomutase</fullName>
    </submittedName>
</protein>
<evidence type="ECO:0000256" key="3">
    <source>
        <dbReference type="ARBA" id="ARBA00022553"/>
    </source>
</evidence>
<comment type="similarity">
    <text evidence="2">Belongs to the phosphohexose mutase family.</text>
</comment>
<dbReference type="PRINTS" id="PR00509">
    <property type="entry name" value="PGMPMM"/>
</dbReference>
<feature type="domain" description="Alpha-D-phosphohexomutase alpha/beta/alpha" evidence="8">
    <location>
        <begin position="6"/>
        <end position="133"/>
    </location>
</feature>
<dbReference type="EMBL" id="PCRS01000006">
    <property type="protein sequence ID" value="PIP25129.1"/>
    <property type="molecule type" value="Genomic_DNA"/>
</dbReference>
<dbReference type="AlphaFoldDB" id="A0A2G9Z0Y5"/>
<dbReference type="InterPro" id="IPR005845">
    <property type="entry name" value="A-D-PHexomutase_a/b/a-II"/>
</dbReference>
<feature type="domain" description="Alpha-D-phosphohexomutase alpha/beta/alpha" evidence="9">
    <location>
        <begin position="154"/>
        <end position="251"/>
    </location>
</feature>
<evidence type="ECO:0000313" key="12">
    <source>
        <dbReference type="Proteomes" id="UP000228681"/>
    </source>
</evidence>
<sequence>MKVNPNIFRAYDIRGIYPKDLNEGVTYKIGLAFSNFLKNVKEVVVGRDYRLSSPSLRDALLKGLQEGGKDIVDLGEVPVPVFYFGIIHYAKKAGLMITASHLGKEYNGIKLQKERAIPIIGETGIYEIRGMILKNQLKKIEKRTKIIKKDIVQDYIDYLFSRIKLARPLKVILDTGNGACGEIPEIIFRKLGCDVKTLYKEPDGRFPNHNADPHDPETLKDLQKEVIKKKTDFGIAYDGDGDRVGLVDEKGRVVSADFILMMLARQALAYKKGNIVYEIRVSKALFEDAKNHGGKVFISKIGHAYVLLETLKKKAIFGGEFTGHLYFNYCYYPYDDGIFTGLKLAEIISQLPKLSDYVDSLPRYHASPEIFIDSSDEEKFKLIRNLQQYLKANHYNFIDIDGARINFPRGWALIRASNTGPLIKCRFEGETKEDLIEIEKKALKIFKKVGIPITKKTYQDLGLKE</sequence>
<dbReference type="PANTHER" id="PTHR43771">
    <property type="entry name" value="PHOSPHOMANNOMUTASE"/>
    <property type="match status" value="1"/>
</dbReference>
<keyword evidence="3" id="KW-0597">Phosphoprotein</keyword>
<gene>
    <name evidence="11" type="ORF">COX34_00370</name>
</gene>
<dbReference type="Proteomes" id="UP000228681">
    <property type="component" value="Unassembled WGS sequence"/>
</dbReference>
<dbReference type="InterPro" id="IPR036900">
    <property type="entry name" value="A-D-PHexomutase_C_sf"/>
</dbReference>
<dbReference type="Pfam" id="PF00408">
    <property type="entry name" value="PGM_PMM_IV"/>
    <property type="match status" value="1"/>
</dbReference>
<feature type="domain" description="Alpha-D-phosphohexomutase C-terminal" evidence="7">
    <location>
        <begin position="378"/>
        <end position="440"/>
    </location>
</feature>
<evidence type="ECO:0000259" key="10">
    <source>
        <dbReference type="Pfam" id="PF02880"/>
    </source>
</evidence>